<feature type="compositionally biased region" description="Basic residues" evidence="1">
    <location>
        <begin position="1"/>
        <end position="10"/>
    </location>
</feature>
<proteinExistence type="predicted"/>
<gene>
    <name evidence="2" type="ORF">ADK41_15900</name>
</gene>
<dbReference type="OrthoDB" id="3432250at2"/>
<organism evidence="2 3">
    <name type="scientific">Streptomyces caelestis</name>
    <dbReference type="NCBI Taxonomy" id="36816"/>
    <lineage>
        <taxon>Bacteria</taxon>
        <taxon>Bacillati</taxon>
        <taxon>Actinomycetota</taxon>
        <taxon>Actinomycetes</taxon>
        <taxon>Kitasatosporales</taxon>
        <taxon>Streptomycetaceae</taxon>
        <taxon>Streptomyces</taxon>
    </lineage>
</organism>
<dbReference type="EMBL" id="LGCN01000177">
    <property type="protein sequence ID" value="KOT38498.1"/>
    <property type="molecule type" value="Genomic_DNA"/>
</dbReference>
<sequence length="94" mass="11050">MPGQRRRRRRQQDEARRAADRFAPDAGRWEVLFETRDESEWHAHIRRLRASDPRIDWSAVRVDTLCGRLAHPTTFRLSLFVPKGEPAPDRDSST</sequence>
<keyword evidence="3" id="KW-1185">Reference proteome</keyword>
<evidence type="ECO:0000256" key="1">
    <source>
        <dbReference type="SAM" id="MobiDB-lite"/>
    </source>
</evidence>
<evidence type="ECO:0000313" key="3">
    <source>
        <dbReference type="Proteomes" id="UP000037773"/>
    </source>
</evidence>
<reference evidence="2 3" key="1">
    <citation type="submission" date="2015-07" db="EMBL/GenBank/DDBJ databases">
        <authorList>
            <person name="Noorani M."/>
        </authorList>
    </citation>
    <scope>NUCLEOTIDE SEQUENCE [LARGE SCALE GENOMIC DNA]</scope>
    <source>
        <strain evidence="2 3">NRRL B-24567</strain>
    </source>
</reference>
<feature type="compositionally biased region" description="Basic and acidic residues" evidence="1">
    <location>
        <begin position="11"/>
        <end position="21"/>
    </location>
</feature>
<accession>A0A0M8QIN3</accession>
<dbReference type="Proteomes" id="UP000037773">
    <property type="component" value="Unassembled WGS sequence"/>
</dbReference>
<comment type="caution">
    <text evidence="2">The sequence shown here is derived from an EMBL/GenBank/DDBJ whole genome shotgun (WGS) entry which is preliminary data.</text>
</comment>
<name>A0A0M8QIN3_9ACTN</name>
<protein>
    <submittedName>
        <fullName evidence="2">Uncharacterized protein</fullName>
    </submittedName>
</protein>
<evidence type="ECO:0000313" key="2">
    <source>
        <dbReference type="EMBL" id="KOT38498.1"/>
    </source>
</evidence>
<dbReference type="AlphaFoldDB" id="A0A0M8QIN3"/>
<dbReference type="RefSeq" id="WP_030822057.1">
    <property type="nucleotide sequence ID" value="NZ_JBFBKA010000062.1"/>
</dbReference>
<dbReference type="PATRIC" id="fig|36816.3.peg.3445"/>
<feature type="region of interest" description="Disordered" evidence="1">
    <location>
        <begin position="1"/>
        <end position="21"/>
    </location>
</feature>